<evidence type="ECO:0000313" key="6">
    <source>
        <dbReference type="EMBL" id="QTE52756.1"/>
    </source>
</evidence>
<evidence type="ECO:0000313" key="7">
    <source>
        <dbReference type="Proteomes" id="UP000250557"/>
    </source>
</evidence>
<dbReference type="Pfam" id="PF00248">
    <property type="entry name" value="Aldo_ket_red"/>
    <property type="match status" value="1"/>
</dbReference>
<dbReference type="Proteomes" id="UP000250557">
    <property type="component" value="Chromosome"/>
</dbReference>
<dbReference type="Gene3D" id="3.20.20.100">
    <property type="entry name" value="NADP-dependent oxidoreductase domain"/>
    <property type="match status" value="1"/>
</dbReference>
<gene>
    <name evidence="5" type="primary">mgrA</name>
    <name evidence="5" type="ORF">DIU31_014875</name>
    <name evidence="6" type="ORF">J3L21_12625</name>
</gene>
<protein>
    <submittedName>
        <fullName evidence="5">L-glyceraldehyde 3-phosphate reductase</fullName>
        <ecNumber evidence="5">1.1.1.-</ecNumber>
    </submittedName>
</protein>
<sequence length="332" mass="36830">MTYLPNQNRYQDMEYRRCGYSGLKLPAVSLGLWHNFGGIDSLENARNILRLAFDKGITHFDLANNYGPPPGSAEETFGRVFKDDFKNYRDELIISSKAGWGMWEGPYGDWGSKKYLVASLDQSLKRMGLDYVDIFYHHRPDPETPIEETMGALDLIVRQGKALYVGISSYSASETEKAVAVLKELGTPCLIHQPKYSMFDRWVEGGLLDVLEDKGVGCIPFSPLAQGLLTNKYLKGIPEGSRAAAHRGNGAIDENAITEQNIAKAAKLNEIALQRGQNLAQMALSWILKDKRITSVLIGASKPEQVTDSIGCLANTSFSDDELKLINNILAY</sequence>
<dbReference type="InterPro" id="IPR036812">
    <property type="entry name" value="NAD(P)_OxRdtase_dom_sf"/>
</dbReference>
<dbReference type="PANTHER" id="PTHR43150:SF4">
    <property type="entry name" value="L-GLYCERALDEHYDE 3-PHOSPHATE REDUCTASE"/>
    <property type="match status" value="1"/>
</dbReference>
<dbReference type="EMBL" id="CP071880">
    <property type="protein sequence ID" value="QTE52756.1"/>
    <property type="molecule type" value="Genomic_DNA"/>
</dbReference>
<dbReference type="InterPro" id="IPR005399">
    <property type="entry name" value="K_chnl_volt-dep_bsu_KCNAB-rel"/>
</dbReference>
<keyword evidence="8" id="KW-1185">Reference proteome</keyword>
<organism evidence="5 7">
    <name type="scientific">Mucilaginibacter rubeus</name>
    <dbReference type="NCBI Taxonomy" id="2027860"/>
    <lineage>
        <taxon>Bacteria</taxon>
        <taxon>Pseudomonadati</taxon>
        <taxon>Bacteroidota</taxon>
        <taxon>Sphingobacteriia</taxon>
        <taxon>Sphingobacteriales</taxon>
        <taxon>Sphingobacteriaceae</taxon>
        <taxon>Mucilaginibacter</taxon>
    </lineage>
</organism>
<dbReference type="AlphaFoldDB" id="A0AAE6JG30"/>
<dbReference type="EMBL" id="CP043451">
    <property type="protein sequence ID" value="QEM04733.1"/>
    <property type="molecule type" value="Genomic_DNA"/>
</dbReference>
<dbReference type="PANTHER" id="PTHR43150">
    <property type="entry name" value="HYPERKINETIC, ISOFORM M"/>
    <property type="match status" value="1"/>
</dbReference>
<evidence type="ECO:0000256" key="1">
    <source>
        <dbReference type="ARBA" id="ARBA00006515"/>
    </source>
</evidence>
<feature type="domain" description="NADP-dependent oxidoreductase" evidence="4">
    <location>
        <begin position="28"/>
        <end position="329"/>
    </location>
</feature>
<evidence type="ECO:0000313" key="5">
    <source>
        <dbReference type="EMBL" id="QEM04733.1"/>
    </source>
</evidence>
<dbReference type="NCBIfam" id="NF007388">
    <property type="entry name" value="PRK09912.1"/>
    <property type="match status" value="1"/>
</dbReference>
<comment type="similarity">
    <text evidence="1">Belongs to the shaker potassium channel beta subunit family.</text>
</comment>
<accession>A0AAE6JG30</accession>
<dbReference type="GO" id="GO:0051596">
    <property type="term" value="P:methylglyoxal catabolic process"/>
    <property type="evidence" value="ECO:0007669"/>
    <property type="project" value="TreeGrafter"/>
</dbReference>
<dbReference type="InterPro" id="IPR023210">
    <property type="entry name" value="NADP_OxRdtase_dom"/>
</dbReference>
<reference evidence="5 7" key="1">
    <citation type="submission" date="2019-08" db="EMBL/GenBank/DDBJ databases">
        <title>Comparative genome analysis confer to the adaptation heavy metal polluted environment.</title>
        <authorList>
            <person name="Li Y."/>
        </authorList>
    </citation>
    <scope>NUCLEOTIDE SEQUENCE [LARGE SCALE GENOMIC DNA]</scope>
    <source>
        <strain evidence="5 7">P2</strain>
    </source>
</reference>
<reference evidence="6 8" key="2">
    <citation type="submission" date="2021-03" db="EMBL/GenBank/DDBJ databases">
        <title>Mucilaginibacter strains isolated from gold and copper mining confer multi heavy-metal resistance.</title>
        <authorList>
            <person name="Li Y."/>
        </authorList>
    </citation>
    <scope>NUCLEOTIDE SEQUENCE [LARGE SCALE GENOMIC DNA]</scope>
    <source>
        <strain evidence="6 8">P2-4</strain>
    </source>
</reference>
<evidence type="ECO:0000259" key="4">
    <source>
        <dbReference type="Pfam" id="PF00248"/>
    </source>
</evidence>
<evidence type="ECO:0000256" key="2">
    <source>
        <dbReference type="ARBA" id="ARBA00022857"/>
    </source>
</evidence>
<proteinExistence type="inferred from homology"/>
<evidence type="ECO:0000256" key="3">
    <source>
        <dbReference type="ARBA" id="ARBA00023002"/>
    </source>
</evidence>
<evidence type="ECO:0000313" key="8">
    <source>
        <dbReference type="Proteomes" id="UP000663940"/>
    </source>
</evidence>
<keyword evidence="2" id="KW-0521">NADP</keyword>
<dbReference type="SUPFAM" id="SSF51430">
    <property type="entry name" value="NAD(P)-linked oxidoreductase"/>
    <property type="match status" value="1"/>
</dbReference>
<dbReference type="Proteomes" id="UP000663940">
    <property type="component" value="Chromosome"/>
</dbReference>
<keyword evidence="3 5" id="KW-0560">Oxidoreductase</keyword>
<dbReference type="EC" id="1.1.1.-" evidence="5"/>
<dbReference type="GO" id="GO:0016491">
    <property type="term" value="F:oxidoreductase activity"/>
    <property type="evidence" value="ECO:0007669"/>
    <property type="project" value="UniProtKB-KW"/>
</dbReference>
<name>A0AAE6JG30_9SPHI</name>
<dbReference type="RefSeq" id="WP_112651979.1">
    <property type="nucleotide sequence ID" value="NZ_CP043451.1"/>
</dbReference>